<keyword evidence="8" id="KW-1133">Transmembrane helix</keyword>
<dbReference type="FunFam" id="1.50.40.10:FF:000004">
    <property type="entry name" value="Calcium-binding mitochondrial carrier protein Aralar1"/>
    <property type="match status" value="1"/>
</dbReference>
<feature type="domain" description="EF-hand" evidence="16">
    <location>
        <begin position="45"/>
        <end position="80"/>
    </location>
</feature>
<keyword evidence="10 15" id="KW-0472">Membrane</keyword>
<evidence type="ECO:0000256" key="1">
    <source>
        <dbReference type="ARBA" id="ARBA00004448"/>
    </source>
</evidence>
<protein>
    <recommendedName>
        <fullName evidence="13">Mitochondrial aspartate-glutamate transporter AGC1</fullName>
    </recommendedName>
    <alternativeName>
        <fullName evidence="14">Aspartate-glutamate carrier 1</fullName>
    </alternativeName>
</protein>
<dbReference type="OrthoDB" id="2161at2759"/>
<evidence type="ECO:0000256" key="14">
    <source>
        <dbReference type="ARBA" id="ARBA00082232"/>
    </source>
</evidence>
<evidence type="ECO:0000256" key="7">
    <source>
        <dbReference type="ARBA" id="ARBA00022837"/>
    </source>
</evidence>
<evidence type="ECO:0000256" key="6">
    <source>
        <dbReference type="ARBA" id="ARBA00022792"/>
    </source>
</evidence>
<dbReference type="InterPro" id="IPR023395">
    <property type="entry name" value="MCP_dom_sf"/>
</dbReference>
<dbReference type="PANTHER" id="PTHR45678:SF9">
    <property type="entry name" value="CALCIUM-BINDING MITOCHONDRIAL CARRIER PROTEIN ARALAR1"/>
    <property type="match status" value="1"/>
</dbReference>
<name>A0A2T9Z051_9FUNG</name>
<dbReference type="InterPro" id="IPR018247">
    <property type="entry name" value="EF_Hand_1_Ca_BS"/>
</dbReference>
<gene>
    <name evidence="17" type="ORF">BB560_005715</name>
</gene>
<evidence type="ECO:0000313" key="18">
    <source>
        <dbReference type="Proteomes" id="UP000245609"/>
    </source>
</evidence>
<dbReference type="EMBL" id="MBFS01002409">
    <property type="protein sequence ID" value="PVU97971.1"/>
    <property type="molecule type" value="Genomic_DNA"/>
</dbReference>
<keyword evidence="9" id="KW-0496">Mitochondrion</keyword>
<dbReference type="GO" id="GO:0043490">
    <property type="term" value="P:malate-aspartate shuttle"/>
    <property type="evidence" value="ECO:0007669"/>
    <property type="project" value="TreeGrafter"/>
</dbReference>
<comment type="subcellular location">
    <subcellularLocation>
        <location evidence="1">Mitochondrion inner membrane</location>
        <topology evidence="1">Multi-pass membrane protein</topology>
    </subcellularLocation>
</comment>
<proteinExistence type="inferred from homology"/>
<comment type="function">
    <text evidence="12">Calcium-dependent mitochondrial aspartate and glutamate carrier. Transport of glutamate in mitochondria is required for mitochondrial transamination reactions and ornithine synthesis. Plays also a role in malate-aspartate NADH shuttle, which is critical for growth on acetate and fatty acids.</text>
</comment>
<dbReference type="InterPro" id="IPR018108">
    <property type="entry name" value="MCP_transmembrane"/>
</dbReference>
<comment type="subunit">
    <text evidence="11">Homodimer (via N-terminus).</text>
</comment>
<dbReference type="InterPro" id="IPR002048">
    <property type="entry name" value="EF_hand_dom"/>
</dbReference>
<organism evidence="17 18">
    <name type="scientific">Smittium megazygosporum</name>
    <dbReference type="NCBI Taxonomy" id="133381"/>
    <lineage>
        <taxon>Eukaryota</taxon>
        <taxon>Fungi</taxon>
        <taxon>Fungi incertae sedis</taxon>
        <taxon>Zoopagomycota</taxon>
        <taxon>Kickxellomycotina</taxon>
        <taxon>Harpellomycetes</taxon>
        <taxon>Harpellales</taxon>
        <taxon>Legeriomycetaceae</taxon>
        <taxon>Smittium</taxon>
    </lineage>
</organism>
<keyword evidence="4 15" id="KW-0812">Transmembrane</keyword>
<dbReference type="InterPro" id="IPR011992">
    <property type="entry name" value="EF-hand-dom_pair"/>
</dbReference>
<dbReference type="InterPro" id="IPR051028">
    <property type="entry name" value="Mito_Solute_Carrier"/>
</dbReference>
<dbReference type="Pfam" id="PF00153">
    <property type="entry name" value="Mito_carr"/>
    <property type="match status" value="3"/>
</dbReference>
<dbReference type="Gene3D" id="1.10.238.10">
    <property type="entry name" value="EF-hand"/>
    <property type="match status" value="2"/>
</dbReference>
<dbReference type="PROSITE" id="PS50222">
    <property type="entry name" value="EF_HAND_2"/>
    <property type="match status" value="1"/>
</dbReference>
<evidence type="ECO:0000256" key="8">
    <source>
        <dbReference type="ARBA" id="ARBA00022989"/>
    </source>
</evidence>
<sequence>MLTNYNEYFKQVFSANSSPDPDSGVPLMSQEQFIQSFDFPQSESKLMNMFNFLFEIADKTYSGKITQDQFIDFHKTLFRTSSPYELVCLLFDKNRTGEIGFAEFKEVAIKNFGLFDSLFFDNVDPSKIGPDSRNLVSHTYNLCGGNWKDFVINNKKLDYAEFSQLLGDFQREAASYLFKKHDYDLDGRILISDFQNILSNLSPVVVSEQILSRLSRVENSNYISYPKYSAIFHVLERLGAITTVSKKAIDTTDGKGIISKAEFAKIAQESGYSTFFTPLELTTIFNLAANHSSSEGDWEHSGPDRIPVSSLKIFADETQSGLFSFLDLDVDKKWDMISDVQSSQGSDSLETEKTKETSLLRDSAFQVYNFTMGAIAGGIGATAVYPIDLVKTRLQNQRTSEVGQVLYRNGWDCFKKVLKNEGFKGLYRGLAPQLVGVAPEKAIKLTVNDYVRAKFTDPVTKKIRREAEIFAGGAAGACQVVFTNPLEVVKIQLQVQGELIKDSVVTTARMGVTKPPVSLGPVAIVKELGLLGLYKGVTACLLRDIPFSMIYFPAYAAIKRDYYNEGSRQLKPYELLIAGSVAGIPAAYITTPADVIKTRLQVKTRDGQKAYKGILDATRRIYREEGLKAFMKGGVQRILRSSPQFGVTLLCYEIFHRSFPFPENVFSKGKQGFGGGVTSQQPESPMKFGLMHAERTLRLLQKFDYKFGSTPNNFA</sequence>
<dbReference type="PANTHER" id="PTHR45678">
    <property type="entry name" value="MITOCHONDRIAL 2-OXODICARBOXYLATE CARRIER 1-RELATED"/>
    <property type="match status" value="1"/>
</dbReference>
<keyword evidence="3" id="KW-0813">Transport</keyword>
<feature type="repeat" description="Solcar" evidence="15">
    <location>
        <begin position="364"/>
        <end position="454"/>
    </location>
</feature>
<keyword evidence="7" id="KW-0106">Calcium</keyword>
<dbReference type="GO" id="GO:0005313">
    <property type="term" value="F:L-glutamate transmembrane transporter activity"/>
    <property type="evidence" value="ECO:0007669"/>
    <property type="project" value="TreeGrafter"/>
</dbReference>
<keyword evidence="18" id="KW-1185">Reference proteome</keyword>
<dbReference type="GO" id="GO:0005743">
    <property type="term" value="C:mitochondrial inner membrane"/>
    <property type="evidence" value="ECO:0007669"/>
    <property type="project" value="UniProtKB-SubCell"/>
</dbReference>
<evidence type="ECO:0000256" key="4">
    <source>
        <dbReference type="ARBA" id="ARBA00022692"/>
    </source>
</evidence>
<accession>A0A2T9Z051</accession>
<dbReference type="PROSITE" id="PS00018">
    <property type="entry name" value="EF_HAND_1"/>
    <property type="match status" value="1"/>
</dbReference>
<feature type="repeat" description="Solcar" evidence="15">
    <location>
        <begin position="463"/>
        <end position="561"/>
    </location>
</feature>
<evidence type="ECO:0000256" key="11">
    <source>
        <dbReference type="ARBA" id="ARBA00038674"/>
    </source>
</evidence>
<feature type="repeat" description="Solcar" evidence="15">
    <location>
        <begin position="570"/>
        <end position="658"/>
    </location>
</feature>
<evidence type="ECO:0000256" key="2">
    <source>
        <dbReference type="ARBA" id="ARBA00006375"/>
    </source>
</evidence>
<evidence type="ECO:0000256" key="10">
    <source>
        <dbReference type="ARBA" id="ARBA00023136"/>
    </source>
</evidence>
<evidence type="ECO:0000256" key="3">
    <source>
        <dbReference type="ARBA" id="ARBA00022448"/>
    </source>
</evidence>
<dbReference type="InterPro" id="IPR002067">
    <property type="entry name" value="MCP"/>
</dbReference>
<reference evidence="17 18" key="1">
    <citation type="journal article" date="2018" name="MBio">
        <title>Comparative Genomics Reveals the Core Gene Toolbox for the Fungus-Insect Symbiosis.</title>
        <authorList>
            <person name="Wang Y."/>
            <person name="Stata M."/>
            <person name="Wang W."/>
            <person name="Stajich J.E."/>
            <person name="White M.M."/>
            <person name="Moncalvo J.M."/>
        </authorList>
    </citation>
    <scope>NUCLEOTIDE SEQUENCE [LARGE SCALE GENOMIC DNA]</scope>
    <source>
        <strain evidence="17 18">SC-DP-2</strain>
    </source>
</reference>
<dbReference type="AlphaFoldDB" id="A0A2T9Z051"/>
<evidence type="ECO:0000256" key="5">
    <source>
        <dbReference type="ARBA" id="ARBA00022737"/>
    </source>
</evidence>
<evidence type="ECO:0000256" key="13">
    <source>
        <dbReference type="ARBA" id="ARBA00073787"/>
    </source>
</evidence>
<dbReference type="Gene3D" id="1.50.40.10">
    <property type="entry name" value="Mitochondrial carrier domain"/>
    <property type="match status" value="1"/>
</dbReference>
<comment type="similarity">
    <text evidence="2">Belongs to the mitochondrial carrier (TC 2.A.29) family.</text>
</comment>
<dbReference type="PROSITE" id="PS50920">
    <property type="entry name" value="SOLCAR"/>
    <property type="match status" value="3"/>
</dbReference>
<keyword evidence="5" id="KW-0677">Repeat</keyword>
<evidence type="ECO:0000256" key="15">
    <source>
        <dbReference type="PROSITE-ProRule" id="PRU00282"/>
    </source>
</evidence>
<evidence type="ECO:0000259" key="16">
    <source>
        <dbReference type="PROSITE" id="PS50222"/>
    </source>
</evidence>
<dbReference type="Proteomes" id="UP000245609">
    <property type="component" value="Unassembled WGS sequence"/>
</dbReference>
<dbReference type="PRINTS" id="PR00926">
    <property type="entry name" value="MITOCARRIER"/>
</dbReference>
<dbReference type="SUPFAM" id="SSF47473">
    <property type="entry name" value="EF-hand"/>
    <property type="match status" value="1"/>
</dbReference>
<comment type="caution">
    <text evidence="17">The sequence shown here is derived from an EMBL/GenBank/DDBJ whole genome shotgun (WGS) entry which is preliminary data.</text>
</comment>
<evidence type="ECO:0000313" key="17">
    <source>
        <dbReference type="EMBL" id="PVU97971.1"/>
    </source>
</evidence>
<dbReference type="GO" id="GO:0005509">
    <property type="term" value="F:calcium ion binding"/>
    <property type="evidence" value="ECO:0007669"/>
    <property type="project" value="InterPro"/>
</dbReference>
<keyword evidence="6" id="KW-0999">Mitochondrion inner membrane</keyword>
<evidence type="ECO:0000256" key="9">
    <source>
        <dbReference type="ARBA" id="ARBA00023128"/>
    </source>
</evidence>
<dbReference type="SUPFAM" id="SSF103506">
    <property type="entry name" value="Mitochondrial carrier"/>
    <property type="match status" value="1"/>
</dbReference>
<dbReference type="GO" id="GO:0015183">
    <property type="term" value="F:L-aspartate transmembrane transporter activity"/>
    <property type="evidence" value="ECO:0007669"/>
    <property type="project" value="TreeGrafter"/>
</dbReference>
<evidence type="ECO:0000256" key="12">
    <source>
        <dbReference type="ARBA" id="ARBA00059916"/>
    </source>
</evidence>